<gene>
    <name evidence="2" type="ORF">ENF30_00390</name>
</gene>
<accession>A0A7V0I9M7</accession>
<name>A0A7V0I9M7_DESA2</name>
<feature type="domain" description="PSP1 C-terminal" evidence="1">
    <location>
        <begin position="73"/>
        <end position="158"/>
    </location>
</feature>
<sequence>MIRLKEYRKVFIRNLKKDKVLIGVKFRGDNKIYKFCSDKPFKKGDYVIVKLEKGECIGKVVEITNALTGYPCPMIKRKANKNDIKRDKKNAELEKTAFEFCSERIQAHGLEMKLIRVECLYDRSRLIFYYTANGRVDFRELLKDLVKRFRMRIELRQIGVRNETQMVGGVGPCGRELCCSLFLKDFTTVSVKMAKEQNISLNPEKISGLCGRLMCCLAYEYPLYQDFKEGLPACGEIVKVKDIKGKVIRYSLPRESVYLETEEGQEVEMGLKEFLEKKKIDNHV</sequence>
<evidence type="ECO:0000313" key="2">
    <source>
        <dbReference type="EMBL" id="HDD35238.1"/>
    </source>
</evidence>
<dbReference type="NCBIfam" id="NF041131">
    <property type="entry name" value="RicT_YaaT_fam"/>
    <property type="match status" value="1"/>
</dbReference>
<dbReference type="PANTHER" id="PTHR43830:SF3">
    <property type="entry name" value="PROTEIN PSP1"/>
    <property type="match status" value="1"/>
</dbReference>
<dbReference type="Proteomes" id="UP000885706">
    <property type="component" value="Unassembled WGS sequence"/>
</dbReference>
<proteinExistence type="predicted"/>
<organism evidence="2">
    <name type="scientific">Desulfofervidus auxilii</name>
    <dbReference type="NCBI Taxonomy" id="1621989"/>
    <lineage>
        <taxon>Bacteria</taxon>
        <taxon>Pseudomonadati</taxon>
        <taxon>Thermodesulfobacteriota</taxon>
        <taxon>Candidatus Desulfofervidia</taxon>
        <taxon>Candidatus Desulfofervidales</taxon>
        <taxon>Candidatus Desulfofervidaceae</taxon>
        <taxon>Candidatus Desulfofervidus</taxon>
    </lineage>
</organism>
<evidence type="ECO:0000259" key="1">
    <source>
        <dbReference type="PROSITE" id="PS51411"/>
    </source>
</evidence>
<protein>
    <submittedName>
        <fullName evidence="2">Stage 0 sporulation protein</fullName>
    </submittedName>
</protein>
<dbReference type="PANTHER" id="PTHR43830">
    <property type="entry name" value="PROTEIN PSP1"/>
    <property type="match status" value="1"/>
</dbReference>
<dbReference type="InterPro" id="IPR007557">
    <property type="entry name" value="PSP1_C"/>
</dbReference>
<comment type="caution">
    <text evidence="2">The sequence shown here is derived from an EMBL/GenBank/DDBJ whole genome shotgun (WGS) entry which is preliminary data.</text>
</comment>
<dbReference type="GO" id="GO:0005737">
    <property type="term" value="C:cytoplasm"/>
    <property type="evidence" value="ECO:0007669"/>
    <property type="project" value="TreeGrafter"/>
</dbReference>
<dbReference type="InterPro" id="IPR047767">
    <property type="entry name" value="PSP1-like"/>
</dbReference>
<dbReference type="AlphaFoldDB" id="A0A7V0I9M7"/>
<dbReference type="PROSITE" id="PS51411">
    <property type="entry name" value="PSP1_C"/>
    <property type="match status" value="1"/>
</dbReference>
<dbReference type="Pfam" id="PF04468">
    <property type="entry name" value="PSP1"/>
    <property type="match status" value="1"/>
</dbReference>
<reference evidence="2" key="1">
    <citation type="journal article" date="2020" name="mSystems">
        <title>Genome- and Community-Level Interaction Insights into Carbon Utilization and Element Cycling Functions of Hydrothermarchaeota in Hydrothermal Sediment.</title>
        <authorList>
            <person name="Zhou Z."/>
            <person name="Liu Y."/>
            <person name="Xu W."/>
            <person name="Pan J."/>
            <person name="Luo Z.H."/>
            <person name="Li M."/>
        </authorList>
    </citation>
    <scope>NUCLEOTIDE SEQUENCE [LARGE SCALE GENOMIC DNA]</scope>
    <source>
        <strain evidence="2">HyVt-113</strain>
    </source>
</reference>
<dbReference type="EMBL" id="DQWQ01000019">
    <property type="protein sequence ID" value="HDD35238.1"/>
    <property type="molecule type" value="Genomic_DNA"/>
</dbReference>